<dbReference type="Proteomes" id="UP001055125">
    <property type="component" value="Unassembled WGS sequence"/>
</dbReference>
<evidence type="ECO:0000313" key="8">
    <source>
        <dbReference type="Proteomes" id="UP001055125"/>
    </source>
</evidence>
<protein>
    <submittedName>
        <fullName evidence="7">UV DNA damage endonuclease</fullName>
    </submittedName>
</protein>
<accession>A0ABQ4RTD9</accession>
<dbReference type="InterPro" id="IPR036237">
    <property type="entry name" value="Xyl_isomerase-like_sf"/>
</dbReference>
<keyword evidence="5" id="KW-0378">Hydrolase</keyword>
<gene>
    <name evidence="7" type="primary">uvsE</name>
    <name evidence="7" type="ORF">OCOJLMKI_1243</name>
</gene>
<dbReference type="SUPFAM" id="SSF51658">
    <property type="entry name" value="Xylose isomerase-like"/>
    <property type="match status" value="1"/>
</dbReference>
<evidence type="ECO:0000256" key="5">
    <source>
        <dbReference type="ARBA" id="ARBA00022801"/>
    </source>
</evidence>
<evidence type="ECO:0000256" key="2">
    <source>
        <dbReference type="ARBA" id="ARBA00022759"/>
    </source>
</evidence>
<keyword evidence="4" id="KW-0228">DNA excision</keyword>
<keyword evidence="6" id="KW-0234">DNA repair</keyword>
<dbReference type="PANTHER" id="PTHR31290">
    <property type="entry name" value="UV-DAMAGE ENDONUCLEASE"/>
    <property type="match status" value="1"/>
</dbReference>
<keyword evidence="8" id="KW-1185">Reference proteome</keyword>
<dbReference type="EMBL" id="BPQP01000018">
    <property type="protein sequence ID" value="GJD94043.1"/>
    <property type="molecule type" value="Genomic_DNA"/>
</dbReference>
<reference evidence="7" key="2">
    <citation type="submission" date="2021-08" db="EMBL/GenBank/DDBJ databases">
        <authorList>
            <person name="Tani A."/>
            <person name="Ola A."/>
            <person name="Ogura Y."/>
            <person name="Katsura K."/>
            <person name="Hayashi T."/>
        </authorList>
    </citation>
    <scope>NUCLEOTIDE SEQUENCE</scope>
    <source>
        <strain evidence="7">DSM 19015</strain>
    </source>
</reference>
<evidence type="ECO:0000256" key="1">
    <source>
        <dbReference type="ARBA" id="ARBA00022722"/>
    </source>
</evidence>
<organism evidence="7 8">
    <name type="scientific">Methylobacterium iners</name>
    <dbReference type="NCBI Taxonomy" id="418707"/>
    <lineage>
        <taxon>Bacteria</taxon>
        <taxon>Pseudomonadati</taxon>
        <taxon>Pseudomonadota</taxon>
        <taxon>Alphaproteobacteria</taxon>
        <taxon>Hyphomicrobiales</taxon>
        <taxon>Methylobacteriaceae</taxon>
        <taxon>Methylobacterium</taxon>
    </lineage>
</organism>
<evidence type="ECO:0000256" key="4">
    <source>
        <dbReference type="ARBA" id="ARBA00022769"/>
    </source>
</evidence>
<keyword evidence="2 7" id="KW-0255">Endonuclease</keyword>
<comment type="caution">
    <text evidence="7">The sequence shown here is derived from an EMBL/GenBank/DDBJ whole genome shotgun (WGS) entry which is preliminary data.</text>
</comment>
<dbReference type="GO" id="GO:0004519">
    <property type="term" value="F:endonuclease activity"/>
    <property type="evidence" value="ECO:0007669"/>
    <property type="project" value="UniProtKB-KW"/>
</dbReference>
<dbReference type="RefSeq" id="WP_238243231.1">
    <property type="nucleotide sequence ID" value="NZ_BPQP01000018.1"/>
</dbReference>
<evidence type="ECO:0000313" key="7">
    <source>
        <dbReference type="EMBL" id="GJD94043.1"/>
    </source>
</evidence>
<keyword evidence="3" id="KW-0227">DNA damage</keyword>
<name>A0ABQ4RTD9_9HYPH</name>
<keyword evidence="1" id="KW-0540">Nuclease</keyword>
<proteinExistence type="predicted"/>
<dbReference type="PANTHER" id="PTHR31290:SF5">
    <property type="entry name" value="UV-DAMAGE ENDONUCLEASE"/>
    <property type="match status" value="1"/>
</dbReference>
<reference evidence="7" key="1">
    <citation type="journal article" date="2021" name="Front. Microbiol.">
        <title>Comprehensive Comparative Genomics and Phenotyping of Methylobacterium Species.</title>
        <authorList>
            <person name="Alessa O."/>
            <person name="Ogura Y."/>
            <person name="Fujitani Y."/>
            <person name="Takami H."/>
            <person name="Hayashi T."/>
            <person name="Sahin N."/>
            <person name="Tani A."/>
        </authorList>
    </citation>
    <scope>NUCLEOTIDE SEQUENCE</scope>
    <source>
        <strain evidence="7">DSM 19015</strain>
    </source>
</reference>
<evidence type="ECO:0000256" key="6">
    <source>
        <dbReference type="ARBA" id="ARBA00023204"/>
    </source>
</evidence>
<dbReference type="Gene3D" id="3.20.20.150">
    <property type="entry name" value="Divalent-metal-dependent TIM barrel enzymes"/>
    <property type="match status" value="1"/>
</dbReference>
<dbReference type="InterPro" id="IPR004601">
    <property type="entry name" value="UvdE"/>
</dbReference>
<evidence type="ECO:0000256" key="3">
    <source>
        <dbReference type="ARBA" id="ARBA00022763"/>
    </source>
</evidence>
<dbReference type="Pfam" id="PF03851">
    <property type="entry name" value="UvdE"/>
    <property type="match status" value="1"/>
</dbReference>
<sequence length="366" mass="39840">MTSDPQRLGFCCKFIPDPEVEHKTAKAAREAALVMNLTSVTMAYLGRLDPVAAQVKLAEIVLHNLAALGRQVAWVAERPPLERLLRMASNILPGYTHPAARPLYADPDLRRAIETELAAIGERARVAGVRLSLHPGPFCILASRNEAALRNAIEELDYHGEMMALLGYGTGWHPDGAHINIHVGARDPGIDGYRANLSKVSRVARDLVTVENDENSFGLDAVLRLGDLVPIVLDIHHHWVESGGQYIEPDDPRIAAILASWRGVRPVSHISVSREALLPDHDPAALPDFAALSAAGHSWRDLAAHSDMMWNRALNDLVARHLAWTDFEIEAKSKNLASVGLAEQIRGGTGHRTVSTSVERAAIAAP</sequence>